<keyword evidence="8 11" id="KW-0472">Membrane</keyword>
<feature type="region of interest" description="Disordered" evidence="10">
    <location>
        <begin position="24"/>
        <end position="216"/>
    </location>
</feature>
<dbReference type="GO" id="GO:0042776">
    <property type="term" value="P:proton motive force-driven mitochondrial ATP synthesis"/>
    <property type="evidence" value="ECO:0007669"/>
    <property type="project" value="TreeGrafter"/>
</dbReference>
<feature type="compositionally biased region" description="Low complexity" evidence="10">
    <location>
        <begin position="78"/>
        <end position="90"/>
    </location>
</feature>
<evidence type="ECO:0000256" key="4">
    <source>
        <dbReference type="ARBA" id="ARBA00022547"/>
    </source>
</evidence>
<keyword evidence="9" id="KW-0066">ATP synthesis</keyword>
<reference evidence="13" key="1">
    <citation type="submission" date="2025-08" db="UniProtKB">
        <authorList>
            <consortium name="RefSeq"/>
        </authorList>
    </citation>
    <scope>IDENTIFICATION</scope>
</reference>
<sequence length="482" mass="51888">MSSEVCPFCGKTYKRLKSHLPHCRAAASAKTPPTKHDIAAGQTSSQLTAASSKAAAKGKKSTRPETTGLQAEKGGDVSASSTPANTSLSPPSLPPAATKKKQKLTDQIKAAALSSSTSPPLFSVVSKPKKPSLRALIEAAKSGQVKEETLPSGSAQGLSLLPADSKPKDALKKKTSKPQKVVQSPSTTTHASDFLGAKVNKTSTTPHARGFWEDSEEEVQGLSVNEPFLKPGKITLQDVKSTLGRGNGLRQSGRSSILNQIEATENRKDAVSCSVPLSEHADVKPVKTKASQSKQAALIALQDRPEPTAPTPLLSAPASLPPPAASLSEGLKVGYRMTGLLAASPPLSQSTSHLHFPRVQQTLPARVDGAERLQLEVGERKAAERSPEGVLAQQRLGQVTLRKLPEWMACRTPSRPREVVDMVQRGQRLTRLTQGWQWYYRKYIDVKKGGVAGLGMLLVGYCVMSYIWSYPHIKLDRWRKYH</sequence>
<protein>
    <submittedName>
        <fullName evidence="13">Uncharacterized protein LOC103352802 isoform X1</fullName>
    </submittedName>
</protein>
<evidence type="ECO:0000256" key="5">
    <source>
        <dbReference type="ARBA" id="ARBA00022781"/>
    </source>
</evidence>
<evidence type="ECO:0000256" key="3">
    <source>
        <dbReference type="ARBA" id="ARBA00022448"/>
    </source>
</evidence>
<feature type="compositionally biased region" description="Low complexity" evidence="10">
    <location>
        <begin position="113"/>
        <end position="126"/>
    </location>
</feature>
<gene>
    <name evidence="13" type="primary">LOC103352802</name>
</gene>
<keyword evidence="11" id="KW-1133">Transmembrane helix</keyword>
<feature type="compositionally biased region" description="Polar residues" evidence="10">
    <location>
        <begin position="181"/>
        <end position="191"/>
    </location>
</feature>
<evidence type="ECO:0000256" key="2">
    <source>
        <dbReference type="ARBA" id="ARBA00005895"/>
    </source>
</evidence>
<feature type="transmembrane region" description="Helical" evidence="11">
    <location>
        <begin position="451"/>
        <end position="470"/>
    </location>
</feature>
<name>A0A9Y4JM30_9TELE</name>
<evidence type="ECO:0000256" key="8">
    <source>
        <dbReference type="ARBA" id="ARBA00023136"/>
    </source>
</evidence>
<organism evidence="12 13">
    <name type="scientific">Stegastes partitus</name>
    <name type="common">bicolor damselfish</name>
    <dbReference type="NCBI Taxonomy" id="144197"/>
    <lineage>
        <taxon>Eukaryota</taxon>
        <taxon>Metazoa</taxon>
        <taxon>Chordata</taxon>
        <taxon>Craniata</taxon>
        <taxon>Vertebrata</taxon>
        <taxon>Euteleostomi</taxon>
        <taxon>Actinopterygii</taxon>
        <taxon>Neopterygii</taxon>
        <taxon>Teleostei</taxon>
        <taxon>Neoteleostei</taxon>
        <taxon>Acanthomorphata</taxon>
        <taxon>Ovalentaria</taxon>
        <taxon>Pomacentridae</taxon>
        <taxon>Stegastes</taxon>
    </lineage>
</organism>
<dbReference type="AlphaFoldDB" id="A0A9Y4JM30"/>
<evidence type="ECO:0000256" key="6">
    <source>
        <dbReference type="ARBA" id="ARBA00023065"/>
    </source>
</evidence>
<keyword evidence="3" id="KW-0813">Transport</keyword>
<dbReference type="GO" id="GO:0046933">
    <property type="term" value="F:proton-transporting ATP synthase activity, rotational mechanism"/>
    <property type="evidence" value="ECO:0007669"/>
    <property type="project" value="TreeGrafter"/>
</dbReference>
<keyword evidence="5" id="KW-0375">Hydrogen ion transport</keyword>
<dbReference type="GO" id="GO:0045259">
    <property type="term" value="C:proton-transporting ATP synthase complex"/>
    <property type="evidence" value="ECO:0007669"/>
    <property type="project" value="UniProtKB-KW"/>
</dbReference>
<evidence type="ECO:0000313" key="13">
    <source>
        <dbReference type="RefSeq" id="XP_008273682.1"/>
    </source>
</evidence>
<feature type="compositionally biased region" description="Low complexity" evidence="10">
    <location>
        <begin position="39"/>
        <end position="55"/>
    </location>
</feature>
<keyword evidence="7" id="KW-0496">Mitochondrion</keyword>
<proteinExistence type="inferred from homology"/>
<dbReference type="GeneID" id="103352802"/>
<accession>A0A9Y4JM30</accession>
<dbReference type="GO" id="GO:0031966">
    <property type="term" value="C:mitochondrial membrane"/>
    <property type="evidence" value="ECO:0007669"/>
    <property type="project" value="UniProtKB-SubCell"/>
</dbReference>
<evidence type="ECO:0000256" key="1">
    <source>
        <dbReference type="ARBA" id="ARBA00004325"/>
    </source>
</evidence>
<comment type="similarity">
    <text evidence="2">Belongs to the ATPase F chain family.</text>
</comment>
<evidence type="ECO:0000256" key="10">
    <source>
        <dbReference type="SAM" id="MobiDB-lite"/>
    </source>
</evidence>
<dbReference type="RefSeq" id="XP_008273682.1">
    <property type="nucleotide sequence ID" value="XM_008275460.1"/>
</dbReference>
<evidence type="ECO:0000256" key="7">
    <source>
        <dbReference type="ARBA" id="ARBA00023128"/>
    </source>
</evidence>
<dbReference type="PANTHER" id="PTHR13080">
    <property type="entry name" value="ATP SYNTHASE F CHAIN, MITOCHONDRIAL-RELATED"/>
    <property type="match status" value="1"/>
</dbReference>
<comment type="subcellular location">
    <subcellularLocation>
        <location evidence="1">Mitochondrion membrane</location>
    </subcellularLocation>
</comment>
<dbReference type="Proteomes" id="UP000694891">
    <property type="component" value="Unplaced"/>
</dbReference>
<keyword evidence="6" id="KW-0406">Ion transport</keyword>
<evidence type="ECO:0000256" key="9">
    <source>
        <dbReference type="ARBA" id="ARBA00023310"/>
    </source>
</evidence>
<dbReference type="InterPro" id="IPR019344">
    <property type="entry name" value="F1F0-ATPsyn_F_prd"/>
</dbReference>
<evidence type="ECO:0000256" key="11">
    <source>
        <dbReference type="SAM" id="Phobius"/>
    </source>
</evidence>
<keyword evidence="11" id="KW-0812">Transmembrane</keyword>
<dbReference type="PANTHER" id="PTHR13080:SF13">
    <property type="entry name" value="ATP SYNTHASE SUBUNIT F, MITOCHONDRIAL"/>
    <property type="match status" value="1"/>
</dbReference>
<evidence type="ECO:0000313" key="12">
    <source>
        <dbReference type="Proteomes" id="UP000694891"/>
    </source>
</evidence>
<keyword evidence="4" id="KW-0138">CF(0)</keyword>
<keyword evidence="12" id="KW-1185">Reference proteome</keyword>